<dbReference type="InterPro" id="IPR036188">
    <property type="entry name" value="FAD/NAD-bd_sf"/>
</dbReference>
<keyword evidence="3" id="KW-1185">Reference proteome</keyword>
<dbReference type="PANTHER" id="PTHR42841">
    <property type="entry name" value="AMINE OXIDASE"/>
    <property type="match status" value="1"/>
</dbReference>
<dbReference type="STRING" id="1826909.A5893_02000"/>
<organism evidence="2 3">
    <name type="scientific">Pedobacter psychrophilus</name>
    <dbReference type="NCBI Taxonomy" id="1826909"/>
    <lineage>
        <taxon>Bacteria</taxon>
        <taxon>Pseudomonadati</taxon>
        <taxon>Bacteroidota</taxon>
        <taxon>Sphingobacteriia</taxon>
        <taxon>Sphingobacteriales</taxon>
        <taxon>Sphingobacteriaceae</taxon>
        <taxon>Pedobacter</taxon>
    </lineage>
</organism>
<dbReference type="InterPro" id="IPR002937">
    <property type="entry name" value="Amino_oxidase"/>
</dbReference>
<dbReference type="GO" id="GO:0016491">
    <property type="term" value="F:oxidoreductase activity"/>
    <property type="evidence" value="ECO:0007669"/>
    <property type="project" value="InterPro"/>
</dbReference>
<evidence type="ECO:0000259" key="1">
    <source>
        <dbReference type="Pfam" id="PF01593"/>
    </source>
</evidence>
<dbReference type="AlphaFoldDB" id="A0A179DLX6"/>
<dbReference type="Gene3D" id="3.50.50.60">
    <property type="entry name" value="FAD/NAD(P)-binding domain"/>
    <property type="match status" value="1"/>
</dbReference>
<dbReference type="OrthoDB" id="9767561at2"/>
<comment type="caution">
    <text evidence="2">The sequence shown here is derived from an EMBL/GenBank/DDBJ whole genome shotgun (WGS) entry which is preliminary data.</text>
</comment>
<reference evidence="2 3" key="1">
    <citation type="submission" date="2016-04" db="EMBL/GenBank/DDBJ databases">
        <authorList>
            <person name="Evans L.H."/>
            <person name="Alamgir A."/>
            <person name="Owens N."/>
            <person name="Weber N.D."/>
            <person name="Virtaneva K."/>
            <person name="Barbian K."/>
            <person name="Babar A."/>
            <person name="Rosenke K."/>
        </authorList>
    </citation>
    <scope>NUCLEOTIDE SEQUENCE [LARGE SCALE GENOMIC DNA]</scope>
    <source>
        <strain evidence="2 3">CCM 8644</strain>
    </source>
</reference>
<evidence type="ECO:0000313" key="2">
    <source>
        <dbReference type="EMBL" id="OAQ41914.1"/>
    </source>
</evidence>
<dbReference type="EMBL" id="LWHJ01000011">
    <property type="protein sequence ID" value="OAQ41914.1"/>
    <property type="molecule type" value="Genomic_DNA"/>
</dbReference>
<dbReference type="RefSeq" id="WP_082911277.1">
    <property type="nucleotide sequence ID" value="NZ_LWHJ01000011.1"/>
</dbReference>
<feature type="domain" description="Amine oxidase" evidence="1">
    <location>
        <begin position="14"/>
        <end position="405"/>
    </location>
</feature>
<sequence>MTIDKKVTIIGAGISGLTAAKLLNENGFDVLILEASDHIGGRVNTVNKNGYLLDRGFQVLLGNYPLAKELLNYKDLNLKAFDPGAKILYQKKIYDVLDPIKKPLSLFMTLISPIGSYTDKLIMFKLKINLKFKSIERIFEEEEQTTMSYLLKLGFSDKMINRFFIPFLGGIFLEKELTTSSRMFNFVFKMFGEGDALIPADGMQEIPKQLAKGLSSSQIVYDSFVIEIQDNKIICKNGTEYFSDYIIIASDEINLPKPFDKKVKKYQSVNDYFFTSYKLPFKEPIIALNANDNAFVNNMAIMDNISKNYVPNGKHLISISIVKDVSNLSEEDIVRRIKDEMSEWFDVNDWEFLESFQINYALPNQLNVKNDLSDLDIIQHNNIFNCGDYLTNGSINAAMYSGKRVFEIINNIENK</sequence>
<name>A0A179DLX6_9SPHI</name>
<dbReference type="Proteomes" id="UP000078459">
    <property type="component" value="Unassembled WGS sequence"/>
</dbReference>
<dbReference type="Pfam" id="PF01593">
    <property type="entry name" value="Amino_oxidase"/>
    <property type="match status" value="1"/>
</dbReference>
<gene>
    <name evidence="2" type="ORF">A5893_02000</name>
</gene>
<reference evidence="2 3" key="2">
    <citation type="submission" date="2016-06" db="EMBL/GenBank/DDBJ databases">
        <title>Pedobacter psychrophilus sp. nov., isolated from Antarctic fragmentary rock.</title>
        <authorList>
            <person name="Svec P."/>
        </authorList>
    </citation>
    <scope>NUCLEOTIDE SEQUENCE [LARGE SCALE GENOMIC DNA]</scope>
    <source>
        <strain evidence="2 3">CCM 8644</strain>
    </source>
</reference>
<proteinExistence type="predicted"/>
<evidence type="ECO:0000313" key="3">
    <source>
        <dbReference type="Proteomes" id="UP000078459"/>
    </source>
</evidence>
<accession>A0A179DLX6</accession>
<dbReference type="SUPFAM" id="SSF51905">
    <property type="entry name" value="FAD/NAD(P)-binding domain"/>
    <property type="match status" value="1"/>
</dbReference>
<protein>
    <recommendedName>
        <fullName evidence="1">Amine oxidase domain-containing protein</fullName>
    </recommendedName>
</protein>